<reference evidence="2 3" key="1">
    <citation type="submission" date="2019-11" db="EMBL/GenBank/DDBJ databases">
        <title>Whole genome sequence of Oryza granulata.</title>
        <authorList>
            <person name="Li W."/>
        </authorList>
    </citation>
    <scope>NUCLEOTIDE SEQUENCE [LARGE SCALE GENOMIC DNA]</scope>
    <source>
        <strain evidence="3">cv. Menghai</strain>
        <tissue evidence="2">Leaf</tissue>
    </source>
</reference>
<protein>
    <submittedName>
        <fullName evidence="2">Uncharacterized protein</fullName>
    </submittedName>
</protein>
<accession>A0A6G1EEZ6</accession>
<evidence type="ECO:0000256" key="1">
    <source>
        <dbReference type="SAM" id="MobiDB-lite"/>
    </source>
</evidence>
<gene>
    <name evidence="2" type="ORF">E2562_037413</name>
</gene>
<keyword evidence="3" id="KW-1185">Reference proteome</keyword>
<dbReference type="AlphaFoldDB" id="A0A6G1EEZ6"/>
<proteinExistence type="predicted"/>
<organism evidence="2 3">
    <name type="scientific">Oryza meyeriana var. granulata</name>
    <dbReference type="NCBI Taxonomy" id="110450"/>
    <lineage>
        <taxon>Eukaryota</taxon>
        <taxon>Viridiplantae</taxon>
        <taxon>Streptophyta</taxon>
        <taxon>Embryophyta</taxon>
        <taxon>Tracheophyta</taxon>
        <taxon>Spermatophyta</taxon>
        <taxon>Magnoliopsida</taxon>
        <taxon>Liliopsida</taxon>
        <taxon>Poales</taxon>
        <taxon>Poaceae</taxon>
        <taxon>BOP clade</taxon>
        <taxon>Oryzoideae</taxon>
        <taxon>Oryzeae</taxon>
        <taxon>Oryzinae</taxon>
        <taxon>Oryza</taxon>
        <taxon>Oryza meyeriana</taxon>
    </lineage>
</organism>
<evidence type="ECO:0000313" key="2">
    <source>
        <dbReference type="EMBL" id="KAF0922513.1"/>
    </source>
</evidence>
<feature type="region of interest" description="Disordered" evidence="1">
    <location>
        <begin position="1"/>
        <end position="62"/>
    </location>
</feature>
<name>A0A6G1EEZ6_9ORYZ</name>
<dbReference type="EMBL" id="SPHZ02000004">
    <property type="protein sequence ID" value="KAF0922513.1"/>
    <property type="molecule type" value="Genomic_DNA"/>
</dbReference>
<comment type="caution">
    <text evidence="2">The sequence shown here is derived from an EMBL/GenBank/DDBJ whole genome shotgun (WGS) entry which is preliminary data.</text>
</comment>
<dbReference type="Proteomes" id="UP000479710">
    <property type="component" value="Unassembled WGS sequence"/>
</dbReference>
<sequence>MAEGAEDEDRAATKAHRLSHDSEEDGGGIWSYGEIGEPHEESTKLDSAPLKWADLEEYTPIR</sequence>
<evidence type="ECO:0000313" key="3">
    <source>
        <dbReference type="Proteomes" id="UP000479710"/>
    </source>
</evidence>